<dbReference type="EMBL" id="QCYY01000582">
    <property type="protein sequence ID" value="ROT84210.1"/>
    <property type="molecule type" value="Genomic_DNA"/>
</dbReference>
<feature type="region of interest" description="Disordered" evidence="1">
    <location>
        <begin position="42"/>
        <end position="436"/>
    </location>
</feature>
<reference evidence="2 3" key="2">
    <citation type="submission" date="2019-01" db="EMBL/GenBank/DDBJ databases">
        <title>The decoding of complex shrimp genome reveals the adaptation for benthos swimmer, frequently molting mechanism and breeding impact on genome.</title>
        <authorList>
            <person name="Sun Y."/>
            <person name="Gao Y."/>
            <person name="Yu Y."/>
        </authorList>
    </citation>
    <scope>NUCLEOTIDE SEQUENCE [LARGE SCALE GENOMIC DNA]</scope>
    <source>
        <tissue evidence="2">Muscle</tissue>
    </source>
</reference>
<comment type="caution">
    <text evidence="2">The sequence shown here is derived from an EMBL/GenBank/DDBJ whole genome shotgun (WGS) entry which is preliminary data.</text>
</comment>
<evidence type="ECO:0000313" key="3">
    <source>
        <dbReference type="Proteomes" id="UP000283509"/>
    </source>
</evidence>
<feature type="compositionally biased region" description="Basic residues" evidence="1">
    <location>
        <begin position="361"/>
        <end position="372"/>
    </location>
</feature>
<feature type="compositionally biased region" description="Polar residues" evidence="1">
    <location>
        <begin position="136"/>
        <end position="145"/>
    </location>
</feature>
<evidence type="ECO:0000256" key="1">
    <source>
        <dbReference type="SAM" id="MobiDB-lite"/>
    </source>
</evidence>
<feature type="compositionally biased region" description="Basic and acidic residues" evidence="1">
    <location>
        <begin position="82"/>
        <end position="98"/>
    </location>
</feature>
<proteinExistence type="predicted"/>
<evidence type="ECO:0000313" key="2">
    <source>
        <dbReference type="EMBL" id="ROT84210.1"/>
    </source>
</evidence>
<accession>A0A3R7PEU1</accession>
<reference evidence="2 3" key="1">
    <citation type="submission" date="2018-04" db="EMBL/GenBank/DDBJ databases">
        <authorList>
            <person name="Zhang X."/>
            <person name="Yuan J."/>
            <person name="Li F."/>
            <person name="Xiang J."/>
        </authorList>
    </citation>
    <scope>NUCLEOTIDE SEQUENCE [LARGE SCALE GENOMIC DNA]</scope>
    <source>
        <tissue evidence="2">Muscle</tissue>
    </source>
</reference>
<gene>
    <name evidence="2" type="ORF">C7M84_022605</name>
</gene>
<name>A0A3R7PEU1_PENVA</name>
<sequence length="511" mass="55954">MSRRGWRALSTRLVGVVAWRVRKGQGTSSMVRLAQVKEREALPRRLKASQSAVQQTKLPRRSPAGSPGGLTLIRSSPDEAPLEARKREGYEAEARSETKASLSSKLSYEAPLEAGSETKASLSYELSRRSPAGSPGSETKASSHTKLSRRSPAGSPEARQRPPLIRSPDEARWKPRKRDKGLPLIRSPRWKPRKRDKGLTLIEAAPEASEARQGLPLIRSSPDEAPLEAPEARQRPPSHTKPAPPLIRSKPREASKRDKGLLSYEAPLEASEARQGLPLIRSPAEAPEKPRKRDKGLSLIRSPAGSPGSETKASLSHEAPLRRDKGLPLIRSPEKPRSETKASLSYEAPKPGEASEARQRPPSHTKPPRKRDKGLPLTRSPAGSPGEASEARQRPLSHTKPRWKLEALPLIRSPGSLGSETKAPSHTKAWKPRKRDKGLPPIRLIILTPARRFTLSLKSLCAAGEVEIEREVEVAAPSCSWSVEVSLEKDVLFSSSLGIPDLFVPASRKSE</sequence>
<keyword evidence="3" id="KW-1185">Reference proteome</keyword>
<dbReference type="Proteomes" id="UP000283509">
    <property type="component" value="Unassembled WGS sequence"/>
</dbReference>
<feature type="compositionally biased region" description="Basic and acidic residues" evidence="1">
    <location>
        <begin position="250"/>
        <end position="260"/>
    </location>
</feature>
<dbReference type="AlphaFoldDB" id="A0A3R7PEU1"/>
<organism evidence="2 3">
    <name type="scientific">Penaeus vannamei</name>
    <name type="common">Whiteleg shrimp</name>
    <name type="synonym">Litopenaeus vannamei</name>
    <dbReference type="NCBI Taxonomy" id="6689"/>
    <lineage>
        <taxon>Eukaryota</taxon>
        <taxon>Metazoa</taxon>
        <taxon>Ecdysozoa</taxon>
        <taxon>Arthropoda</taxon>
        <taxon>Crustacea</taxon>
        <taxon>Multicrustacea</taxon>
        <taxon>Malacostraca</taxon>
        <taxon>Eumalacostraca</taxon>
        <taxon>Eucarida</taxon>
        <taxon>Decapoda</taxon>
        <taxon>Dendrobranchiata</taxon>
        <taxon>Penaeoidea</taxon>
        <taxon>Penaeidae</taxon>
        <taxon>Penaeus</taxon>
    </lineage>
</organism>
<feature type="compositionally biased region" description="Basic and acidic residues" evidence="1">
    <location>
        <begin position="319"/>
        <end position="340"/>
    </location>
</feature>
<protein>
    <submittedName>
        <fullName evidence="2">Uncharacterized protein</fullName>
    </submittedName>
</protein>
<feature type="compositionally biased region" description="Polar residues" evidence="1">
    <location>
        <begin position="48"/>
        <end position="57"/>
    </location>
</feature>